<keyword evidence="2" id="KW-1185">Reference proteome</keyword>
<dbReference type="PANTHER" id="PTHR12526">
    <property type="entry name" value="GLYCOSYLTRANSFERASE"/>
    <property type="match status" value="1"/>
</dbReference>
<protein>
    <submittedName>
        <fullName evidence="1">Glycosyltransferase</fullName>
        <ecNumber evidence="1">2.4.-.-</ecNumber>
    </submittedName>
</protein>
<sequence>MKVLYVAGREEAYSRTRIIISALEKRGHDVVTCLPPDRRFRHYPRLAWQALRRASDCDVVLIGFYGQFLVPLVRAVTRKPIVFDTYVTTYDTMVLDRGKARAGTIKAWFYGLPDRIAYQLADISILDSQTVIDHFGRLFNVETERMRRLFLAVDDGVIHPRQDQPEESASTPTPDQPLIVHFHGEFTPFHGVSTIIRAAARLKDRPVMFQIVGRGITYDADRALAVSLGADNIRFIDPVPYAELADLMARADICLGIFGDNPRAELVITNKVIEALGMRRPLITRMTGPVQELLEDGENARLVPPADAQALADAIIELGDRPQLRDHLASAGYQTFLSHSTTEQLGAGLEEILAEAMTAHDVSPRERTEN</sequence>
<dbReference type="Pfam" id="PF13692">
    <property type="entry name" value="Glyco_trans_1_4"/>
    <property type="match status" value="1"/>
</dbReference>
<accession>A0ABV3TCP5</accession>
<dbReference type="EMBL" id="JBAKFM010000003">
    <property type="protein sequence ID" value="MEX0469393.1"/>
    <property type="molecule type" value="Genomic_DNA"/>
</dbReference>
<proteinExistence type="predicted"/>
<evidence type="ECO:0000313" key="2">
    <source>
        <dbReference type="Proteomes" id="UP001556709"/>
    </source>
</evidence>
<name>A0ABV3TCP5_9GAMM</name>
<dbReference type="Gene3D" id="3.40.50.2000">
    <property type="entry name" value="Glycogen Phosphorylase B"/>
    <property type="match status" value="2"/>
</dbReference>
<dbReference type="EC" id="2.4.-.-" evidence="1"/>
<dbReference type="RefSeq" id="WP_367959298.1">
    <property type="nucleotide sequence ID" value="NZ_JBAKFK010000003.1"/>
</dbReference>
<dbReference type="SUPFAM" id="SSF53756">
    <property type="entry name" value="UDP-Glycosyltransferase/glycogen phosphorylase"/>
    <property type="match status" value="1"/>
</dbReference>
<keyword evidence="1" id="KW-0328">Glycosyltransferase</keyword>
<dbReference type="Proteomes" id="UP001556709">
    <property type="component" value="Unassembled WGS sequence"/>
</dbReference>
<reference evidence="1 2" key="1">
    <citation type="submission" date="2024-02" db="EMBL/GenBank/DDBJ databases">
        <title>New especies of Spiribacter isolated from saline water.</title>
        <authorList>
            <person name="Leon M.J."/>
            <person name="De La Haba R."/>
            <person name="Sanchez-Porro C."/>
            <person name="Ventosa A."/>
        </authorList>
    </citation>
    <scope>NUCLEOTIDE SEQUENCE [LARGE SCALE GENOMIC DNA]</scope>
    <source>
        <strain evidence="2">ag22IC6-390</strain>
    </source>
</reference>
<gene>
    <name evidence="1" type="ORF">V6X73_06620</name>
</gene>
<keyword evidence="1" id="KW-0808">Transferase</keyword>
<comment type="caution">
    <text evidence="1">The sequence shown here is derived from an EMBL/GenBank/DDBJ whole genome shotgun (WGS) entry which is preliminary data.</text>
</comment>
<evidence type="ECO:0000313" key="1">
    <source>
        <dbReference type="EMBL" id="MEX0469393.1"/>
    </source>
</evidence>
<dbReference type="GO" id="GO:0016757">
    <property type="term" value="F:glycosyltransferase activity"/>
    <property type="evidence" value="ECO:0007669"/>
    <property type="project" value="UniProtKB-KW"/>
</dbReference>
<organism evidence="1 2">
    <name type="scientific">Spiribacter pallidus</name>
    <dbReference type="NCBI Taxonomy" id="1987936"/>
    <lineage>
        <taxon>Bacteria</taxon>
        <taxon>Pseudomonadati</taxon>
        <taxon>Pseudomonadota</taxon>
        <taxon>Gammaproteobacteria</taxon>
        <taxon>Chromatiales</taxon>
        <taxon>Ectothiorhodospiraceae</taxon>
        <taxon>Spiribacter</taxon>
    </lineage>
</organism>